<proteinExistence type="predicted"/>
<accession>A0A845GRE6</accession>
<evidence type="ECO:0000313" key="2">
    <source>
        <dbReference type="EMBL" id="MYM96874.1"/>
    </source>
</evidence>
<protein>
    <submittedName>
        <fullName evidence="2">Uncharacterized protein</fullName>
    </submittedName>
</protein>
<dbReference type="Proteomes" id="UP000447355">
    <property type="component" value="Unassembled WGS sequence"/>
</dbReference>
<dbReference type="RefSeq" id="WP_161085858.1">
    <property type="nucleotide sequence ID" value="NZ_WWCX01000056.1"/>
</dbReference>
<reference evidence="2" key="1">
    <citation type="submission" date="2019-12" db="EMBL/GenBank/DDBJ databases">
        <title>Novel species isolated from a subtropical stream in China.</title>
        <authorList>
            <person name="Lu H."/>
        </authorList>
    </citation>
    <scope>NUCLEOTIDE SEQUENCE [LARGE SCALE GENOMIC DNA]</scope>
    <source>
        <strain evidence="2">FT81W</strain>
    </source>
</reference>
<evidence type="ECO:0000256" key="1">
    <source>
        <dbReference type="SAM" id="Coils"/>
    </source>
</evidence>
<dbReference type="EMBL" id="WWCX01000056">
    <property type="protein sequence ID" value="MYM96874.1"/>
    <property type="molecule type" value="Genomic_DNA"/>
</dbReference>
<organism evidence="2 3">
    <name type="scientific">Duganella vulcania</name>
    <dbReference type="NCBI Taxonomy" id="2692166"/>
    <lineage>
        <taxon>Bacteria</taxon>
        <taxon>Pseudomonadati</taxon>
        <taxon>Pseudomonadota</taxon>
        <taxon>Betaproteobacteria</taxon>
        <taxon>Burkholderiales</taxon>
        <taxon>Oxalobacteraceae</taxon>
        <taxon>Telluria group</taxon>
        <taxon>Duganella</taxon>
    </lineage>
</organism>
<gene>
    <name evidence="2" type="ORF">GTP90_23750</name>
</gene>
<evidence type="ECO:0000313" key="3">
    <source>
        <dbReference type="Proteomes" id="UP000447355"/>
    </source>
</evidence>
<dbReference type="AlphaFoldDB" id="A0A845GRE6"/>
<name>A0A845GRE6_9BURK</name>
<keyword evidence="1" id="KW-0175">Coiled coil</keyword>
<feature type="coiled-coil region" evidence="1">
    <location>
        <begin position="88"/>
        <end position="129"/>
    </location>
</feature>
<comment type="caution">
    <text evidence="2">The sequence shown here is derived from an EMBL/GenBank/DDBJ whole genome shotgun (WGS) entry which is preliminary data.</text>
</comment>
<sequence length="143" mass="16395">MSSQADTLGAEQRFRQAYERLKANAPKIVEPGTAVTQNNVAREAGCDPSALRKARFPALIREIQAYLEIHRDDTPSQRQVALKKSKVRRSATERLEDAIRQRDAAQSRLVSAERRVVELCEQIRGLQQRLDELQPQVTRFDRR</sequence>